<keyword evidence="2" id="KW-1185">Reference proteome</keyword>
<dbReference type="AlphaFoldDB" id="A0A917UL05"/>
<sequence>MAVADPVRRHRDSRLDPASAQIGTVLEGVVRLVSAHAVRTLARTARPWPGHPDRFQDRLELWGVATLPGRDHDRQRLLALLNGESVRIHGRRAHTSGSRKSAAAYRQNRNQTIGIKRAALRRLHSTGPRCRTELSVVLV</sequence>
<evidence type="ECO:0000313" key="2">
    <source>
        <dbReference type="Proteomes" id="UP000657574"/>
    </source>
</evidence>
<organism evidence="1 2">
    <name type="scientific">Streptomyces brasiliensis</name>
    <dbReference type="NCBI Taxonomy" id="1954"/>
    <lineage>
        <taxon>Bacteria</taxon>
        <taxon>Bacillati</taxon>
        <taxon>Actinomycetota</taxon>
        <taxon>Actinomycetes</taxon>
        <taxon>Kitasatosporales</taxon>
        <taxon>Streptomycetaceae</taxon>
        <taxon>Streptomyces</taxon>
    </lineage>
</organism>
<name>A0A917UL05_9ACTN</name>
<accession>A0A917UL05</accession>
<gene>
    <name evidence="1" type="ORF">GCM10010121_090080</name>
</gene>
<protein>
    <submittedName>
        <fullName evidence="1">Uncharacterized protein</fullName>
    </submittedName>
</protein>
<reference evidence="1" key="1">
    <citation type="journal article" date="2014" name="Int. J. Syst. Evol. Microbiol.">
        <title>Complete genome sequence of Corynebacterium casei LMG S-19264T (=DSM 44701T), isolated from a smear-ripened cheese.</title>
        <authorList>
            <consortium name="US DOE Joint Genome Institute (JGI-PGF)"/>
            <person name="Walter F."/>
            <person name="Albersmeier A."/>
            <person name="Kalinowski J."/>
            <person name="Ruckert C."/>
        </authorList>
    </citation>
    <scope>NUCLEOTIDE SEQUENCE</scope>
    <source>
        <strain evidence="1">JCM 3086</strain>
    </source>
</reference>
<proteinExistence type="predicted"/>
<dbReference type="EMBL" id="BMQA01000085">
    <property type="protein sequence ID" value="GGJ65422.1"/>
    <property type="molecule type" value="Genomic_DNA"/>
</dbReference>
<dbReference type="Proteomes" id="UP000657574">
    <property type="component" value="Unassembled WGS sequence"/>
</dbReference>
<reference evidence="1" key="2">
    <citation type="submission" date="2020-09" db="EMBL/GenBank/DDBJ databases">
        <authorList>
            <person name="Sun Q."/>
            <person name="Ohkuma M."/>
        </authorList>
    </citation>
    <scope>NUCLEOTIDE SEQUENCE</scope>
    <source>
        <strain evidence="1">JCM 3086</strain>
    </source>
</reference>
<evidence type="ECO:0000313" key="1">
    <source>
        <dbReference type="EMBL" id="GGJ65422.1"/>
    </source>
</evidence>
<comment type="caution">
    <text evidence="1">The sequence shown here is derived from an EMBL/GenBank/DDBJ whole genome shotgun (WGS) entry which is preliminary data.</text>
</comment>